<accession>F4WBN3</accession>
<dbReference type="EMBL" id="GL888066">
    <property type="protein sequence ID" value="EGI68311.1"/>
    <property type="molecule type" value="Genomic_DNA"/>
</dbReference>
<dbReference type="Proteomes" id="UP000007755">
    <property type="component" value="Unassembled WGS sequence"/>
</dbReference>
<dbReference type="InterPro" id="IPR004405">
    <property type="entry name" value="TF_pelota"/>
</dbReference>
<dbReference type="InterPro" id="IPR005140">
    <property type="entry name" value="eRF1_Pelota-like_N"/>
</dbReference>
<dbReference type="InterPro" id="IPR005141">
    <property type="entry name" value="eRF1_2"/>
</dbReference>
<comment type="cofactor">
    <cofactor evidence="1 6">
        <name>a divalent metal cation</name>
        <dbReference type="ChEBI" id="CHEBI:60240"/>
    </cofactor>
</comment>
<dbReference type="NCBIfam" id="TIGR00111">
    <property type="entry name" value="pelota"/>
    <property type="match status" value="1"/>
</dbReference>
<proteinExistence type="inferred from homology"/>
<dbReference type="PANTHER" id="PTHR10853">
    <property type="entry name" value="PELOTA"/>
    <property type="match status" value="1"/>
</dbReference>
<dbReference type="FunFam" id="3.30.420.60:FF:000002">
    <property type="entry name" value="Protein pelota homolog"/>
    <property type="match status" value="1"/>
</dbReference>
<dbReference type="OrthoDB" id="10249111at2759"/>
<dbReference type="GO" id="GO:0046872">
    <property type="term" value="F:metal ion binding"/>
    <property type="evidence" value="ECO:0007669"/>
    <property type="project" value="UniProtKB-KW"/>
</dbReference>
<evidence type="ECO:0000313" key="8">
    <source>
        <dbReference type="EMBL" id="EGI68311.1"/>
    </source>
</evidence>
<dbReference type="GO" id="GO:0071025">
    <property type="term" value="P:RNA surveillance"/>
    <property type="evidence" value="ECO:0007669"/>
    <property type="project" value="InterPro"/>
</dbReference>
<dbReference type="SMART" id="SM01194">
    <property type="entry name" value="eRF1_1"/>
    <property type="match status" value="1"/>
</dbReference>
<dbReference type="FunCoup" id="F4WBN3">
    <property type="interactions" value="1703"/>
</dbReference>
<comment type="function">
    <text evidence="6">Component of the Pelota-HBS1L complex, a complex that recognizes stalled ribosomes and triggers the No-Go Decay (NGD) pathway. In the Pelota-HBS1L complex, pelo recognizes ribosomes stalled at the 3' end of an mRNA and engages stalled ribosomes by destabilizing mRNA in the mRNA channel.</text>
</comment>
<comment type="subcellular location">
    <subcellularLocation>
        <location evidence="2 6">Cytoplasm</location>
    </subcellularLocation>
</comment>
<dbReference type="SUPFAM" id="SSF53137">
    <property type="entry name" value="Translational machinery components"/>
    <property type="match status" value="1"/>
</dbReference>
<dbReference type="eggNOG" id="KOG0545">
    <property type="taxonomic scope" value="Eukaryota"/>
</dbReference>
<dbReference type="SUPFAM" id="SSF55315">
    <property type="entry name" value="L30e-like"/>
    <property type="match status" value="1"/>
</dbReference>
<dbReference type="STRING" id="103372.F4WBN3"/>
<evidence type="ECO:0000256" key="3">
    <source>
        <dbReference type="ARBA" id="ARBA00009504"/>
    </source>
</evidence>
<evidence type="ECO:0000256" key="4">
    <source>
        <dbReference type="ARBA" id="ARBA00022490"/>
    </source>
</evidence>
<dbReference type="Pfam" id="PF03464">
    <property type="entry name" value="eRF1_2"/>
    <property type="match status" value="1"/>
</dbReference>
<keyword evidence="4 6" id="KW-0963">Cytoplasm</keyword>
<dbReference type="PANTHER" id="PTHR10853:SF0">
    <property type="entry name" value="PROTEIN PELOTA HOMOLOG"/>
    <property type="match status" value="1"/>
</dbReference>
<dbReference type="FunFam" id="3.30.1330.30:FF:000008">
    <property type="entry name" value="Protein pelota homolog"/>
    <property type="match status" value="1"/>
</dbReference>
<protein>
    <recommendedName>
        <fullName evidence="6">Protein pelota homolog</fullName>
    </recommendedName>
</protein>
<keyword evidence="9" id="KW-1185">Reference proteome</keyword>
<dbReference type="InterPro" id="IPR038069">
    <property type="entry name" value="Pelota/DOM34_N"/>
</dbReference>
<dbReference type="GO" id="GO:0070651">
    <property type="term" value="P:nonfunctional rRNA decay"/>
    <property type="evidence" value="ECO:0007669"/>
    <property type="project" value="TreeGrafter"/>
</dbReference>
<keyword evidence="5 6" id="KW-0479">Metal-binding</keyword>
<evidence type="ECO:0000313" key="9">
    <source>
        <dbReference type="Proteomes" id="UP000007755"/>
    </source>
</evidence>
<feature type="domain" description="eRF1/Pelota-like N-terminal" evidence="7">
    <location>
        <begin position="46"/>
        <end position="175"/>
    </location>
</feature>
<evidence type="ECO:0000256" key="1">
    <source>
        <dbReference type="ARBA" id="ARBA00001968"/>
    </source>
</evidence>
<reference evidence="8" key="1">
    <citation type="submission" date="2011-02" db="EMBL/GenBank/DDBJ databases">
        <title>The genome of the leaf-cutting ant Acromyrmex echinatior suggests key adaptations to social evolution and fungus farming.</title>
        <authorList>
            <person name="Nygaard S."/>
            <person name="Zhang G."/>
        </authorList>
    </citation>
    <scope>NUCLEOTIDE SEQUENCE</scope>
</reference>
<dbReference type="InterPro" id="IPR005142">
    <property type="entry name" value="eRF1_3"/>
</dbReference>
<dbReference type="Gene3D" id="3.30.420.60">
    <property type="entry name" value="eRF1 domain 2"/>
    <property type="match status" value="1"/>
</dbReference>
<comment type="similarity">
    <text evidence="3 6">Belongs to the eukaryotic release factor 1 family. Pelota subfamily.</text>
</comment>
<evidence type="ECO:0000259" key="7">
    <source>
        <dbReference type="SMART" id="SM01194"/>
    </source>
</evidence>
<gene>
    <name evidence="8" type="ORF">G5I_02952</name>
</gene>
<evidence type="ECO:0000256" key="5">
    <source>
        <dbReference type="ARBA" id="ARBA00022723"/>
    </source>
</evidence>
<name>F4WBN3_ACREC</name>
<dbReference type="InterPro" id="IPR042226">
    <property type="entry name" value="eFR1_2_sf"/>
</dbReference>
<dbReference type="Pfam" id="PF26356">
    <property type="entry name" value="Pelota_N"/>
    <property type="match status" value="1"/>
</dbReference>
<dbReference type="Gene3D" id="2.30.30.870">
    <property type="entry name" value="Pelota, domain A"/>
    <property type="match status" value="1"/>
</dbReference>
<dbReference type="eggNOG" id="KOG2869">
    <property type="taxonomic scope" value="Eukaryota"/>
</dbReference>
<sequence>MGNPMELILGKKFKLEVWEAIIQKMALNEVACFKVHKSVYKNNLKMKLVSRNVDKFGEGRVSLVPENTEDMWHAYNLISEGDFVSCSTIRKVQMESATGSSNSYRVRTTLTICVENIDFDTQACVLRLKGRNVEENRYVKTGAYHTLDVEQNRKFSITKAKWDSISLERVDTACDPAQNADVAAAIMQEGIAQICLITSNMTIVRAKIDQVIPRKRKGNVSQHEKGLTRFYESIMQGILRHINFDLVKCVILASPGFVKNQFMDYMIQQAVKSDNKVILDNKSKFLLVHASSGFKHSLKEVLADSAVISRISDTKAAGEVRALEVFYNTLQMDPARAFYGKKHVEKASAAQAVETLLISDKLFRCQDIAQRKEYVELVENVKDSGGDVKIFSSLHVSGEQLDQLTGIAALLRFPMPELEDESEDGSDSEED</sequence>
<dbReference type="GO" id="GO:0032790">
    <property type="term" value="P:ribosome disassembly"/>
    <property type="evidence" value="ECO:0007669"/>
    <property type="project" value="TreeGrafter"/>
</dbReference>
<organism evidence="9">
    <name type="scientific">Acromyrmex echinatior</name>
    <name type="common">Panamanian leafcutter ant</name>
    <name type="synonym">Acromyrmex octospinosus echinatior</name>
    <dbReference type="NCBI Taxonomy" id="103372"/>
    <lineage>
        <taxon>Eukaryota</taxon>
        <taxon>Metazoa</taxon>
        <taxon>Ecdysozoa</taxon>
        <taxon>Arthropoda</taxon>
        <taxon>Hexapoda</taxon>
        <taxon>Insecta</taxon>
        <taxon>Pterygota</taxon>
        <taxon>Neoptera</taxon>
        <taxon>Endopterygota</taxon>
        <taxon>Hymenoptera</taxon>
        <taxon>Apocrita</taxon>
        <taxon>Aculeata</taxon>
        <taxon>Formicoidea</taxon>
        <taxon>Formicidae</taxon>
        <taxon>Myrmicinae</taxon>
        <taxon>Acromyrmex</taxon>
    </lineage>
</organism>
<dbReference type="GO" id="GO:0005737">
    <property type="term" value="C:cytoplasm"/>
    <property type="evidence" value="ECO:0007669"/>
    <property type="project" value="UniProtKB-SubCell"/>
</dbReference>
<dbReference type="SUPFAM" id="SSF159065">
    <property type="entry name" value="Dom34/Pelota N-terminal domain-like"/>
    <property type="match status" value="1"/>
</dbReference>
<evidence type="ECO:0000256" key="6">
    <source>
        <dbReference type="RuleBase" id="RU362019"/>
    </source>
</evidence>
<dbReference type="InParanoid" id="F4WBN3"/>
<dbReference type="GO" id="GO:0070966">
    <property type="term" value="P:nuclear-transcribed mRNA catabolic process, no-go decay"/>
    <property type="evidence" value="ECO:0007669"/>
    <property type="project" value="InterPro"/>
</dbReference>
<dbReference type="InterPro" id="IPR029064">
    <property type="entry name" value="Ribosomal_eL30-like_sf"/>
</dbReference>
<dbReference type="FunFam" id="2.30.30.870:FF:000001">
    <property type="entry name" value="Protein pelota homolog"/>
    <property type="match status" value="1"/>
</dbReference>
<evidence type="ECO:0000256" key="2">
    <source>
        <dbReference type="ARBA" id="ARBA00004496"/>
    </source>
</evidence>
<dbReference type="InterPro" id="IPR058547">
    <property type="entry name" value="Pelota_N"/>
</dbReference>
<dbReference type="GO" id="GO:0070481">
    <property type="term" value="P:nuclear-transcribed mRNA catabolic process, non-stop decay"/>
    <property type="evidence" value="ECO:0007669"/>
    <property type="project" value="InterPro"/>
</dbReference>
<dbReference type="Gene3D" id="3.30.1330.30">
    <property type="match status" value="1"/>
</dbReference>
<dbReference type="AlphaFoldDB" id="F4WBN3"/>
<dbReference type="Pfam" id="PF03465">
    <property type="entry name" value="eRF1_3"/>
    <property type="match status" value="1"/>
</dbReference>